<reference evidence="1" key="3">
    <citation type="journal article" date="2017" name="Nature">
        <title>Genome sequence of the progenitor of the wheat D genome Aegilops tauschii.</title>
        <authorList>
            <person name="Luo M.C."/>
            <person name="Gu Y.Q."/>
            <person name="Puiu D."/>
            <person name="Wang H."/>
            <person name="Twardziok S.O."/>
            <person name="Deal K.R."/>
            <person name="Huo N."/>
            <person name="Zhu T."/>
            <person name="Wang L."/>
            <person name="Wang Y."/>
            <person name="McGuire P.E."/>
            <person name="Liu S."/>
            <person name="Long H."/>
            <person name="Ramasamy R.K."/>
            <person name="Rodriguez J.C."/>
            <person name="Van S.L."/>
            <person name="Yuan L."/>
            <person name="Wang Z."/>
            <person name="Xia Z."/>
            <person name="Xiao L."/>
            <person name="Anderson O.D."/>
            <person name="Ouyang S."/>
            <person name="Liang Y."/>
            <person name="Zimin A.V."/>
            <person name="Pertea G."/>
            <person name="Qi P."/>
            <person name="Bennetzen J.L."/>
            <person name="Dai X."/>
            <person name="Dawson M.W."/>
            <person name="Muller H.G."/>
            <person name="Kugler K."/>
            <person name="Rivarola-Duarte L."/>
            <person name="Spannagl M."/>
            <person name="Mayer K.F.X."/>
            <person name="Lu F.H."/>
            <person name="Bevan M.W."/>
            <person name="Leroy P."/>
            <person name="Li P."/>
            <person name="You F.M."/>
            <person name="Sun Q."/>
            <person name="Liu Z."/>
            <person name="Lyons E."/>
            <person name="Wicker T."/>
            <person name="Salzberg S.L."/>
            <person name="Devos K.M."/>
            <person name="Dvorak J."/>
        </authorList>
    </citation>
    <scope>NUCLEOTIDE SEQUENCE [LARGE SCALE GENOMIC DNA]</scope>
    <source>
        <strain evidence="1">cv. AL8/78</strain>
    </source>
</reference>
<protein>
    <submittedName>
        <fullName evidence="1">Uncharacterized protein</fullName>
    </submittedName>
</protein>
<reference evidence="2" key="1">
    <citation type="journal article" date="2014" name="Science">
        <title>Ancient hybridizations among the ancestral genomes of bread wheat.</title>
        <authorList>
            <consortium name="International Wheat Genome Sequencing Consortium,"/>
            <person name="Marcussen T."/>
            <person name="Sandve S.R."/>
            <person name="Heier L."/>
            <person name="Spannagl M."/>
            <person name="Pfeifer M."/>
            <person name="Jakobsen K.S."/>
            <person name="Wulff B.B."/>
            <person name="Steuernagel B."/>
            <person name="Mayer K.F."/>
            <person name="Olsen O.A."/>
        </authorList>
    </citation>
    <scope>NUCLEOTIDE SEQUENCE [LARGE SCALE GENOMIC DNA]</scope>
    <source>
        <strain evidence="2">cv. AL8/78</strain>
    </source>
</reference>
<evidence type="ECO:0000313" key="1">
    <source>
        <dbReference type="EnsemblPlants" id="AET3Gv20205300.4"/>
    </source>
</evidence>
<evidence type="ECO:0000313" key="2">
    <source>
        <dbReference type="Proteomes" id="UP000015105"/>
    </source>
</evidence>
<accession>A0A453E376</accession>
<sequence>MQVCHVCGVSGTVAALPLDRYETLSSLFYFEMRGSVRIDSLSVMHISAGIWSSLISCRVLLGLDLEHVISNIRCTLAVVK</sequence>
<dbReference type="Proteomes" id="UP000015105">
    <property type="component" value="Chromosome 3D"/>
</dbReference>
<dbReference type="AlphaFoldDB" id="A0A453E376"/>
<reference evidence="2" key="2">
    <citation type="journal article" date="2017" name="Nat. Plants">
        <title>The Aegilops tauschii genome reveals multiple impacts of transposons.</title>
        <authorList>
            <person name="Zhao G."/>
            <person name="Zou C."/>
            <person name="Li K."/>
            <person name="Wang K."/>
            <person name="Li T."/>
            <person name="Gao L."/>
            <person name="Zhang X."/>
            <person name="Wang H."/>
            <person name="Yang Z."/>
            <person name="Liu X."/>
            <person name="Jiang W."/>
            <person name="Mao L."/>
            <person name="Kong X."/>
            <person name="Jiao Y."/>
            <person name="Jia J."/>
        </authorList>
    </citation>
    <scope>NUCLEOTIDE SEQUENCE [LARGE SCALE GENOMIC DNA]</scope>
    <source>
        <strain evidence="2">cv. AL8/78</strain>
    </source>
</reference>
<dbReference type="Gramene" id="AET3Gv20205300.4">
    <property type="protein sequence ID" value="AET3Gv20205300.4"/>
    <property type="gene ID" value="AET3Gv20205300"/>
</dbReference>
<keyword evidence="2" id="KW-1185">Reference proteome</keyword>
<reference evidence="1" key="5">
    <citation type="journal article" date="2021" name="G3 (Bethesda)">
        <title>Aegilops tauschii genome assembly Aet v5.0 features greater sequence contiguity and improved annotation.</title>
        <authorList>
            <person name="Wang L."/>
            <person name="Zhu T."/>
            <person name="Rodriguez J.C."/>
            <person name="Deal K.R."/>
            <person name="Dubcovsky J."/>
            <person name="McGuire P.E."/>
            <person name="Lux T."/>
            <person name="Spannagl M."/>
            <person name="Mayer K.F.X."/>
            <person name="Baldrich P."/>
            <person name="Meyers B.C."/>
            <person name="Huo N."/>
            <person name="Gu Y.Q."/>
            <person name="Zhou H."/>
            <person name="Devos K.M."/>
            <person name="Bennetzen J.L."/>
            <person name="Unver T."/>
            <person name="Budak H."/>
            <person name="Gulick P.J."/>
            <person name="Galiba G."/>
            <person name="Kalapos B."/>
            <person name="Nelson D.R."/>
            <person name="Li P."/>
            <person name="You F.M."/>
            <person name="Luo M.C."/>
            <person name="Dvorak J."/>
        </authorList>
    </citation>
    <scope>NUCLEOTIDE SEQUENCE [LARGE SCALE GENOMIC DNA]</scope>
    <source>
        <strain evidence="1">cv. AL8/78</strain>
    </source>
</reference>
<organism evidence="1 2">
    <name type="scientific">Aegilops tauschii subsp. strangulata</name>
    <name type="common">Goatgrass</name>
    <dbReference type="NCBI Taxonomy" id="200361"/>
    <lineage>
        <taxon>Eukaryota</taxon>
        <taxon>Viridiplantae</taxon>
        <taxon>Streptophyta</taxon>
        <taxon>Embryophyta</taxon>
        <taxon>Tracheophyta</taxon>
        <taxon>Spermatophyta</taxon>
        <taxon>Magnoliopsida</taxon>
        <taxon>Liliopsida</taxon>
        <taxon>Poales</taxon>
        <taxon>Poaceae</taxon>
        <taxon>BOP clade</taxon>
        <taxon>Pooideae</taxon>
        <taxon>Triticodae</taxon>
        <taxon>Triticeae</taxon>
        <taxon>Triticinae</taxon>
        <taxon>Aegilops</taxon>
    </lineage>
</organism>
<name>A0A453E376_AEGTS</name>
<dbReference type="EnsemblPlants" id="AET3Gv20205300.4">
    <property type="protein sequence ID" value="AET3Gv20205300.4"/>
    <property type="gene ID" value="AET3Gv20205300"/>
</dbReference>
<proteinExistence type="predicted"/>
<reference evidence="1" key="4">
    <citation type="submission" date="2019-03" db="UniProtKB">
        <authorList>
            <consortium name="EnsemblPlants"/>
        </authorList>
    </citation>
    <scope>IDENTIFICATION</scope>
</reference>